<name>A0A371WYM8_9HYPH</name>
<dbReference type="RefSeq" id="WP_116684620.1">
    <property type="nucleotide sequence ID" value="NZ_QURL01000009.1"/>
</dbReference>
<protein>
    <submittedName>
        <fullName evidence="3">Uncharacterized protein</fullName>
    </submittedName>
</protein>
<dbReference type="Gene3D" id="3.30.450.20">
    <property type="entry name" value="PAS domain"/>
    <property type="match status" value="1"/>
</dbReference>
<keyword evidence="4" id="KW-1185">Reference proteome</keyword>
<feature type="domain" description="DUF6894" evidence="2">
    <location>
        <begin position="2"/>
        <end position="71"/>
    </location>
</feature>
<gene>
    <name evidence="3" type="ORF">DYI37_17760</name>
</gene>
<organism evidence="3 4">
    <name type="scientific">Fulvimarina endophytica</name>
    <dbReference type="NCBI Taxonomy" id="2293836"/>
    <lineage>
        <taxon>Bacteria</taxon>
        <taxon>Pseudomonadati</taxon>
        <taxon>Pseudomonadota</taxon>
        <taxon>Alphaproteobacteria</taxon>
        <taxon>Hyphomicrobiales</taxon>
        <taxon>Aurantimonadaceae</taxon>
        <taxon>Fulvimarina</taxon>
    </lineage>
</organism>
<evidence type="ECO:0000259" key="2">
    <source>
        <dbReference type="Pfam" id="PF21834"/>
    </source>
</evidence>
<sequence length="248" mass="28685">MRLYFHLRKSAHDVRLDEEGQTFATLEDAYMTACREIPDMVAEFLRQRTDAMGFAFEVCDADGQLVMEIPFREMVRSDLRVDMTLSERWFAGIKRRDIRDPASGPSNFSEFLYSPVAAILLKPSGYIEAVNQTFAGAGVTQVSHMIGRSFFEIFPDRIENDEFAGRRRLQESVERIASTHTPEAWSNQRYDVLVSGGEWMERYWDVNNWPLFNDDGRLRGIVHYGRPVVDPGLERTRDIFERLTVIEA</sequence>
<dbReference type="SUPFAM" id="SSF55785">
    <property type="entry name" value="PYP-like sensor domain (PAS domain)"/>
    <property type="match status" value="1"/>
</dbReference>
<dbReference type="Pfam" id="PF08448">
    <property type="entry name" value="PAS_4"/>
    <property type="match status" value="1"/>
</dbReference>
<dbReference type="Pfam" id="PF21834">
    <property type="entry name" value="DUF6894"/>
    <property type="match status" value="1"/>
</dbReference>
<comment type="caution">
    <text evidence="3">The sequence shown here is derived from an EMBL/GenBank/DDBJ whole genome shotgun (WGS) entry which is preliminary data.</text>
</comment>
<evidence type="ECO:0000259" key="1">
    <source>
        <dbReference type="Pfam" id="PF08448"/>
    </source>
</evidence>
<dbReference type="InterPro" id="IPR035965">
    <property type="entry name" value="PAS-like_dom_sf"/>
</dbReference>
<dbReference type="EMBL" id="QURL01000009">
    <property type="protein sequence ID" value="RFC62091.1"/>
    <property type="molecule type" value="Genomic_DNA"/>
</dbReference>
<feature type="domain" description="PAS fold-4" evidence="1">
    <location>
        <begin position="114"/>
        <end position="228"/>
    </location>
</feature>
<proteinExistence type="predicted"/>
<evidence type="ECO:0000313" key="3">
    <source>
        <dbReference type="EMBL" id="RFC62091.1"/>
    </source>
</evidence>
<dbReference type="OrthoDB" id="7466251at2"/>
<dbReference type="InterPro" id="IPR054189">
    <property type="entry name" value="DUF6894"/>
</dbReference>
<evidence type="ECO:0000313" key="4">
    <source>
        <dbReference type="Proteomes" id="UP000264310"/>
    </source>
</evidence>
<reference evidence="3 4" key="1">
    <citation type="submission" date="2018-08" db="EMBL/GenBank/DDBJ databases">
        <title>Fulvimarina sp. 85, whole genome shotgun sequence.</title>
        <authorList>
            <person name="Tuo L."/>
        </authorList>
    </citation>
    <scope>NUCLEOTIDE SEQUENCE [LARGE SCALE GENOMIC DNA]</scope>
    <source>
        <strain evidence="3 4">85</strain>
    </source>
</reference>
<dbReference type="InterPro" id="IPR013656">
    <property type="entry name" value="PAS_4"/>
</dbReference>
<dbReference type="Proteomes" id="UP000264310">
    <property type="component" value="Unassembled WGS sequence"/>
</dbReference>
<accession>A0A371WYM8</accession>
<dbReference type="AlphaFoldDB" id="A0A371WYM8"/>